<dbReference type="AlphaFoldDB" id="A0AAX2RS96"/>
<name>A0AAX2RS96_BURCE</name>
<evidence type="ECO:0000313" key="2">
    <source>
        <dbReference type="EMBL" id="TEU47618.1"/>
    </source>
</evidence>
<gene>
    <name evidence="2" type="ORF">E3D37_16580</name>
</gene>
<sequence>MKRWFRFVACFLIAWLPMLGYPAQAVSCPEMSSMPATQHRVKAVDASAMTGCLSTAKQHATRAQSSACHGNMSGAACGMPAIPVSHAIVFAPVTPVYRAIASIFGEQFIPELPAPPPRAL</sequence>
<organism evidence="2 3">
    <name type="scientific">Burkholderia cepacia</name>
    <name type="common">Pseudomonas cepacia</name>
    <dbReference type="NCBI Taxonomy" id="292"/>
    <lineage>
        <taxon>Bacteria</taxon>
        <taxon>Pseudomonadati</taxon>
        <taxon>Pseudomonadota</taxon>
        <taxon>Betaproteobacteria</taxon>
        <taxon>Burkholderiales</taxon>
        <taxon>Burkholderiaceae</taxon>
        <taxon>Burkholderia</taxon>
        <taxon>Burkholderia cepacia complex</taxon>
    </lineage>
</organism>
<reference evidence="2 3" key="1">
    <citation type="submission" date="2019-03" db="EMBL/GenBank/DDBJ databases">
        <title>Burkholderia cepacia outbreak.</title>
        <authorList>
            <person name="Farzana R."/>
            <person name="Walsh T.R."/>
        </authorList>
    </citation>
    <scope>NUCLEOTIDE SEQUENCE [LARGE SCALE GENOMIC DNA]</scope>
    <source>
        <strain evidence="3">d13</strain>
    </source>
</reference>
<dbReference type="Proteomes" id="UP000298234">
    <property type="component" value="Unassembled WGS sequence"/>
</dbReference>
<evidence type="ECO:0008006" key="4">
    <source>
        <dbReference type="Google" id="ProtNLM"/>
    </source>
</evidence>
<dbReference type="RefSeq" id="WP_134256172.1">
    <property type="nucleotide sequence ID" value="NZ_SNSG01000013.1"/>
</dbReference>
<keyword evidence="1" id="KW-0732">Signal</keyword>
<evidence type="ECO:0000256" key="1">
    <source>
        <dbReference type="SAM" id="SignalP"/>
    </source>
</evidence>
<comment type="caution">
    <text evidence="2">The sequence shown here is derived from an EMBL/GenBank/DDBJ whole genome shotgun (WGS) entry which is preliminary data.</text>
</comment>
<evidence type="ECO:0000313" key="3">
    <source>
        <dbReference type="Proteomes" id="UP000298234"/>
    </source>
</evidence>
<accession>A0AAX2RS96</accession>
<feature type="signal peptide" evidence="1">
    <location>
        <begin position="1"/>
        <end position="25"/>
    </location>
</feature>
<feature type="chain" id="PRO_5043399271" description="DUF2946 domain-containing protein" evidence="1">
    <location>
        <begin position="26"/>
        <end position="120"/>
    </location>
</feature>
<proteinExistence type="predicted"/>
<dbReference type="EMBL" id="SNSQ01000016">
    <property type="protein sequence ID" value="TEU47618.1"/>
    <property type="molecule type" value="Genomic_DNA"/>
</dbReference>
<protein>
    <recommendedName>
        <fullName evidence="4">DUF2946 domain-containing protein</fullName>
    </recommendedName>
</protein>